<sequence>MDLQDGVTVHGEAGPTGPVEDVRSACEHVGALEVRPDGKHCAACGALIYPAVP</sequence>
<evidence type="ECO:0000313" key="3">
    <source>
        <dbReference type="Proteomes" id="UP000319210"/>
    </source>
</evidence>
<gene>
    <name evidence="2" type="ORF">SCA03_50010</name>
</gene>
<evidence type="ECO:0000313" key="2">
    <source>
        <dbReference type="EMBL" id="GEB52450.1"/>
    </source>
</evidence>
<dbReference type="AlphaFoldDB" id="A0A4Y3R9F6"/>
<reference evidence="2 3" key="1">
    <citation type="submission" date="2019-06" db="EMBL/GenBank/DDBJ databases">
        <title>Whole genome shotgun sequence of Streptomyces cacaoi subsp. cacaoi NBRC 12748.</title>
        <authorList>
            <person name="Hosoyama A."/>
            <person name="Uohara A."/>
            <person name="Ohji S."/>
            <person name="Ichikawa N."/>
        </authorList>
    </citation>
    <scope>NUCLEOTIDE SEQUENCE [LARGE SCALE GENOMIC DNA]</scope>
    <source>
        <strain evidence="2 3">NBRC 12748</strain>
    </source>
</reference>
<organism evidence="2 3">
    <name type="scientific">Streptomyces cacaoi</name>
    <dbReference type="NCBI Taxonomy" id="1898"/>
    <lineage>
        <taxon>Bacteria</taxon>
        <taxon>Bacillati</taxon>
        <taxon>Actinomycetota</taxon>
        <taxon>Actinomycetes</taxon>
        <taxon>Kitasatosporales</taxon>
        <taxon>Streptomycetaceae</taxon>
        <taxon>Streptomyces</taxon>
    </lineage>
</organism>
<protein>
    <submittedName>
        <fullName evidence="2">Uncharacterized protein</fullName>
    </submittedName>
</protein>
<accession>A0A4Y3R9F6</accession>
<name>A0A4Y3R9F6_STRCI</name>
<dbReference type="Proteomes" id="UP000319210">
    <property type="component" value="Unassembled WGS sequence"/>
</dbReference>
<comment type="caution">
    <text evidence="2">The sequence shown here is derived from an EMBL/GenBank/DDBJ whole genome shotgun (WGS) entry which is preliminary data.</text>
</comment>
<dbReference type="EMBL" id="BJMM01000031">
    <property type="protein sequence ID" value="GEB52450.1"/>
    <property type="molecule type" value="Genomic_DNA"/>
</dbReference>
<keyword evidence="3" id="KW-1185">Reference proteome</keyword>
<feature type="region of interest" description="Disordered" evidence="1">
    <location>
        <begin position="1"/>
        <end position="21"/>
    </location>
</feature>
<proteinExistence type="predicted"/>
<evidence type="ECO:0000256" key="1">
    <source>
        <dbReference type="SAM" id="MobiDB-lite"/>
    </source>
</evidence>